<evidence type="ECO:0000256" key="3">
    <source>
        <dbReference type="ARBA" id="ARBA00022737"/>
    </source>
</evidence>
<dbReference type="GO" id="GO:0000785">
    <property type="term" value="C:chromatin"/>
    <property type="evidence" value="ECO:0007669"/>
    <property type="project" value="TreeGrafter"/>
</dbReference>
<evidence type="ECO:0000313" key="11">
    <source>
        <dbReference type="Proteomes" id="UP000078544"/>
    </source>
</evidence>
<dbReference type="PROSITE" id="PS00028">
    <property type="entry name" value="ZINC_FINGER_C2H2_1"/>
    <property type="match status" value="2"/>
</dbReference>
<evidence type="ECO:0000256" key="6">
    <source>
        <dbReference type="ARBA" id="ARBA00023242"/>
    </source>
</evidence>
<gene>
    <name evidence="10" type="ORF">AAL_06205</name>
</gene>
<dbReference type="EMBL" id="AZGY01000015">
    <property type="protein sequence ID" value="KZZ92579.1"/>
    <property type="molecule type" value="Genomic_DNA"/>
</dbReference>
<dbReference type="GO" id="GO:0000981">
    <property type="term" value="F:DNA-binding transcription factor activity, RNA polymerase II-specific"/>
    <property type="evidence" value="ECO:0007669"/>
    <property type="project" value="InterPro"/>
</dbReference>
<evidence type="ECO:0000259" key="9">
    <source>
        <dbReference type="PROSITE" id="PS50157"/>
    </source>
</evidence>
<name>A0A167ZF53_9HYPO</name>
<keyword evidence="11" id="KW-1185">Reference proteome</keyword>
<dbReference type="OrthoDB" id="8117402at2759"/>
<dbReference type="InterPro" id="IPR051059">
    <property type="entry name" value="VerF-like"/>
</dbReference>
<keyword evidence="6" id="KW-0539">Nucleus</keyword>
<dbReference type="Pfam" id="PF04082">
    <property type="entry name" value="Fungal_trans"/>
    <property type="match status" value="1"/>
</dbReference>
<dbReference type="GO" id="GO:0006351">
    <property type="term" value="P:DNA-templated transcription"/>
    <property type="evidence" value="ECO:0007669"/>
    <property type="project" value="InterPro"/>
</dbReference>
<organism evidence="10 11">
    <name type="scientific">Moelleriella libera RCEF 2490</name>
    <dbReference type="NCBI Taxonomy" id="1081109"/>
    <lineage>
        <taxon>Eukaryota</taxon>
        <taxon>Fungi</taxon>
        <taxon>Dikarya</taxon>
        <taxon>Ascomycota</taxon>
        <taxon>Pezizomycotina</taxon>
        <taxon>Sordariomycetes</taxon>
        <taxon>Hypocreomycetidae</taxon>
        <taxon>Hypocreales</taxon>
        <taxon>Clavicipitaceae</taxon>
        <taxon>Moelleriella</taxon>
    </lineage>
</organism>
<dbReference type="STRING" id="1081109.A0A167ZF53"/>
<proteinExistence type="predicted"/>
<keyword evidence="5" id="KW-0862">Zinc</keyword>
<feature type="domain" description="C2H2-type" evidence="9">
    <location>
        <begin position="53"/>
        <end position="81"/>
    </location>
</feature>
<keyword evidence="4 7" id="KW-0863">Zinc-finger</keyword>
<dbReference type="GO" id="GO:0008270">
    <property type="term" value="F:zinc ion binding"/>
    <property type="evidence" value="ECO:0007669"/>
    <property type="project" value="UniProtKB-KW"/>
</dbReference>
<evidence type="ECO:0000256" key="8">
    <source>
        <dbReference type="SAM" id="MobiDB-lite"/>
    </source>
</evidence>
<feature type="region of interest" description="Disordered" evidence="8">
    <location>
        <begin position="87"/>
        <end position="152"/>
    </location>
</feature>
<evidence type="ECO:0000256" key="5">
    <source>
        <dbReference type="ARBA" id="ARBA00022833"/>
    </source>
</evidence>
<dbReference type="PANTHER" id="PTHR40626:SF11">
    <property type="entry name" value="ZINC FINGER PROTEIN YPR022C"/>
    <property type="match status" value="1"/>
</dbReference>
<dbReference type="InterPro" id="IPR036236">
    <property type="entry name" value="Znf_C2H2_sf"/>
</dbReference>
<dbReference type="Pfam" id="PF00096">
    <property type="entry name" value="zf-C2H2"/>
    <property type="match status" value="1"/>
</dbReference>
<reference evidence="10 11" key="1">
    <citation type="journal article" date="2016" name="Genome Biol. Evol.">
        <title>Divergent and convergent evolution of fungal pathogenicity.</title>
        <authorList>
            <person name="Shang Y."/>
            <person name="Xiao G."/>
            <person name="Zheng P."/>
            <person name="Cen K."/>
            <person name="Zhan S."/>
            <person name="Wang C."/>
        </authorList>
    </citation>
    <scope>NUCLEOTIDE SEQUENCE [LARGE SCALE GENOMIC DNA]</scope>
    <source>
        <strain evidence="10 11">RCEF 2490</strain>
    </source>
</reference>
<evidence type="ECO:0000313" key="10">
    <source>
        <dbReference type="EMBL" id="KZZ92579.1"/>
    </source>
</evidence>
<feature type="compositionally biased region" description="Polar residues" evidence="8">
    <location>
        <begin position="90"/>
        <end position="107"/>
    </location>
</feature>
<dbReference type="InterPro" id="IPR007219">
    <property type="entry name" value="XnlR_reg_dom"/>
</dbReference>
<dbReference type="GO" id="GO:0000978">
    <property type="term" value="F:RNA polymerase II cis-regulatory region sequence-specific DNA binding"/>
    <property type="evidence" value="ECO:0007669"/>
    <property type="project" value="InterPro"/>
</dbReference>
<evidence type="ECO:0000256" key="7">
    <source>
        <dbReference type="PROSITE-ProRule" id="PRU00042"/>
    </source>
</evidence>
<evidence type="ECO:0000256" key="4">
    <source>
        <dbReference type="ARBA" id="ARBA00022771"/>
    </source>
</evidence>
<dbReference type="SMART" id="SM00355">
    <property type="entry name" value="ZnF_C2H2"/>
    <property type="match status" value="2"/>
</dbReference>
<dbReference type="PANTHER" id="PTHR40626">
    <property type="entry name" value="MIP31509P"/>
    <property type="match status" value="1"/>
</dbReference>
<dbReference type="GO" id="GO:0005634">
    <property type="term" value="C:nucleus"/>
    <property type="evidence" value="ECO:0007669"/>
    <property type="project" value="UniProtKB-SubCell"/>
</dbReference>
<evidence type="ECO:0000256" key="1">
    <source>
        <dbReference type="ARBA" id="ARBA00004123"/>
    </source>
</evidence>
<dbReference type="PROSITE" id="PS50157">
    <property type="entry name" value="ZINC_FINGER_C2H2_2"/>
    <property type="match status" value="2"/>
</dbReference>
<sequence>MPFSSAANNAECSRPFQCLVCHSRFTRHENLKRHAALHCRSPDGIVATIGPSLSCTLCPATFSRPDLRSRHMRRKHLGRDVNLIPERRCANSSRNGTEALEPSTTGYDASASSPTSSSLLGGDTGQLHSDGDGATDVDTLSRPRGRPRFHDREDQCIRIVQLENHGDKSAARLAQFAPVREPGFPRRLLQFPSGDVTSSIAGLDPPPTTHNIEGCAIPKSDSWNPVTVDVRSARDQWTVSDSQIRRGSELFFTHVSSFVPFLHLPTFDAASVAQHLLYSMVCLAYQYGEDPDTGDREGTGAALSERCFRYACTMISLEEDAADDDSSTQDKVSMIQSYLLIQIYAMMYQCGTDTSYGLMIHSKMIFLARTKGLMQQYSTDTNSTRDLDSLWCQFIQAESQKRTLFAAHQIDALWYQLLSIPRQLSHLEIKHELPCPEEFWTAKSSVEWAHRKLASLQPGPLPPYSDAVKSFLSPSIELRSLPTFDLYGAVNITHFLSSSAREISGFCAMTGIFSTERLEPLQSSLIALGSFIRSQIENSGSSHGALCEAVWESAMIESHMWSASHIEGVVGGGMDALLQRLTDLAPSCDFVCDTHTVAAMQPHLDWFLRYLDITLVPDTEAPWVIVYAYKAFIIAWQFALRGQSGSMQSAGIHDGDTKGALAWAKVVFGRRQRWRLGKIVLSILDTLDCCHAV</sequence>
<feature type="domain" description="C2H2-type" evidence="9">
    <location>
        <begin position="16"/>
        <end position="43"/>
    </location>
</feature>
<evidence type="ECO:0000256" key="2">
    <source>
        <dbReference type="ARBA" id="ARBA00022723"/>
    </source>
</evidence>
<feature type="compositionally biased region" description="Low complexity" evidence="8">
    <location>
        <begin position="108"/>
        <end position="121"/>
    </location>
</feature>
<protein>
    <submittedName>
        <fullName evidence="10">Transcription factor</fullName>
    </submittedName>
</protein>
<comment type="caution">
    <text evidence="10">The sequence shown here is derived from an EMBL/GenBank/DDBJ whole genome shotgun (WGS) entry which is preliminary data.</text>
</comment>
<comment type="subcellular location">
    <subcellularLocation>
        <location evidence="1">Nucleus</location>
    </subcellularLocation>
</comment>
<dbReference type="Proteomes" id="UP000078544">
    <property type="component" value="Unassembled WGS sequence"/>
</dbReference>
<dbReference type="Gene3D" id="3.30.160.60">
    <property type="entry name" value="Classic Zinc Finger"/>
    <property type="match status" value="1"/>
</dbReference>
<accession>A0A167ZF53</accession>
<dbReference type="AlphaFoldDB" id="A0A167ZF53"/>
<dbReference type="SUPFAM" id="SSF57667">
    <property type="entry name" value="beta-beta-alpha zinc fingers"/>
    <property type="match status" value="1"/>
</dbReference>
<keyword evidence="3" id="KW-0677">Repeat</keyword>
<dbReference type="InterPro" id="IPR013087">
    <property type="entry name" value="Znf_C2H2_type"/>
</dbReference>
<dbReference type="CDD" id="cd12148">
    <property type="entry name" value="fungal_TF_MHR"/>
    <property type="match status" value="1"/>
</dbReference>
<keyword evidence="2" id="KW-0479">Metal-binding</keyword>